<proteinExistence type="predicted"/>
<protein>
    <submittedName>
        <fullName evidence="2">Uncharacterized protein</fullName>
    </submittedName>
</protein>
<feature type="signal peptide" evidence="1">
    <location>
        <begin position="1"/>
        <end position="21"/>
    </location>
</feature>
<evidence type="ECO:0000256" key="1">
    <source>
        <dbReference type="SAM" id="SignalP"/>
    </source>
</evidence>
<keyword evidence="1" id="KW-0732">Signal</keyword>
<accession>A0A6S6TMZ0</accession>
<name>A0A6S6TMZ0_9BACT</name>
<dbReference type="EMBL" id="CACVAP010000086">
    <property type="protein sequence ID" value="CAA6816316.1"/>
    <property type="molecule type" value="Genomic_DNA"/>
</dbReference>
<feature type="chain" id="PRO_5027924025" evidence="1">
    <location>
        <begin position="22"/>
        <end position="239"/>
    </location>
</feature>
<dbReference type="AlphaFoldDB" id="A0A6S6TMZ0"/>
<organism evidence="2">
    <name type="scientific">uncultured Sulfurovum sp</name>
    <dbReference type="NCBI Taxonomy" id="269237"/>
    <lineage>
        <taxon>Bacteria</taxon>
        <taxon>Pseudomonadati</taxon>
        <taxon>Campylobacterota</taxon>
        <taxon>Epsilonproteobacteria</taxon>
        <taxon>Campylobacterales</taxon>
        <taxon>Sulfurovaceae</taxon>
        <taxon>Sulfurovum</taxon>
        <taxon>environmental samples</taxon>
    </lineage>
</organism>
<gene>
    <name evidence="2" type="ORF">HELGO_WM1202</name>
</gene>
<sequence length="239" mass="27489">MKKIFKYLLITIMVFNTAAFAKDSKSDLESLEKTLTLYKQFNLDGELEKTIDYVYEPVFKITPKKTLSDGFKMVKESGKMPKVNTFNETIRTPLKSYEKGIYTLVDYTMSMTMNMMPPVKKENKEEYEKVQKMLNNPKELAAFKSFMLQMLKTSMGKDSEVTPQKDSMIVDIKKSSTMIAINENKSGWKFVEPAPAMIAELKKVLPQEIVNNEKKIFDVKVLTPEEQMAAMMEMMGANK</sequence>
<reference evidence="2" key="1">
    <citation type="submission" date="2020-01" db="EMBL/GenBank/DDBJ databases">
        <authorList>
            <person name="Meier V. D."/>
            <person name="Meier V D."/>
        </authorList>
    </citation>
    <scope>NUCLEOTIDE SEQUENCE</scope>
    <source>
        <strain evidence="2">HLG_WM_MAG_06</strain>
    </source>
</reference>
<evidence type="ECO:0000313" key="2">
    <source>
        <dbReference type="EMBL" id="CAA6816316.1"/>
    </source>
</evidence>